<dbReference type="PANTHER" id="PTHR43065:SF10">
    <property type="entry name" value="PEROXIDE STRESS-ACTIVATED HISTIDINE KINASE MAK3"/>
    <property type="match status" value="1"/>
</dbReference>
<dbReference type="InterPro" id="IPR003607">
    <property type="entry name" value="HD/PDEase_dom"/>
</dbReference>
<dbReference type="OrthoDB" id="9813024at2"/>
<dbReference type="SMART" id="SM00471">
    <property type="entry name" value="HDc"/>
    <property type="match status" value="1"/>
</dbReference>
<dbReference type="Proteomes" id="UP000198771">
    <property type="component" value="Unassembled WGS sequence"/>
</dbReference>
<dbReference type="SUPFAM" id="SSF52172">
    <property type="entry name" value="CheY-like"/>
    <property type="match status" value="1"/>
</dbReference>
<dbReference type="GO" id="GO:0005524">
    <property type="term" value="F:ATP binding"/>
    <property type="evidence" value="ECO:0007669"/>
    <property type="project" value="UniProtKB-KW"/>
</dbReference>
<dbReference type="AlphaFoldDB" id="A0A1G6DNK5"/>
<feature type="domain" description="HDOD" evidence="12">
    <location>
        <begin position="28"/>
        <end position="224"/>
    </location>
</feature>
<dbReference type="Pfam" id="PF02518">
    <property type="entry name" value="HATPase_c"/>
    <property type="match status" value="1"/>
</dbReference>
<dbReference type="Gene3D" id="3.40.50.2300">
    <property type="match status" value="1"/>
</dbReference>
<dbReference type="CDD" id="cd17546">
    <property type="entry name" value="REC_hyHK_CKI1_RcsC-like"/>
    <property type="match status" value="1"/>
</dbReference>
<dbReference type="Gene3D" id="1.10.287.130">
    <property type="match status" value="1"/>
</dbReference>
<dbReference type="InterPro" id="IPR011006">
    <property type="entry name" value="CheY-like_superfamily"/>
</dbReference>
<evidence type="ECO:0000256" key="8">
    <source>
        <dbReference type="ARBA" id="ARBA00023012"/>
    </source>
</evidence>
<dbReference type="EC" id="2.7.13.3" evidence="2"/>
<dbReference type="SMART" id="SM00387">
    <property type="entry name" value="HATPase_c"/>
    <property type="match status" value="1"/>
</dbReference>
<keyword evidence="4" id="KW-0808">Transferase</keyword>
<evidence type="ECO:0000259" key="11">
    <source>
        <dbReference type="PROSITE" id="PS50110"/>
    </source>
</evidence>
<dbReference type="CDD" id="cd00082">
    <property type="entry name" value="HisKA"/>
    <property type="match status" value="1"/>
</dbReference>
<sequence length="888" mass="99214">MLHERMKKDDPMADPAGMRSMIRRIEELPTLPTVAVQALTLSMQDDADIGQLSRIMESDPVLTARILRLVNNVQTGLRSKVGTVNQAVALAGLTQVRCALLGVLIREYLPDVSQRVQAEFKSLWTHSLMTGIIARLLAKKTFPELQETAFVGGLLHDIGKVVIMDVFPDAALSIEEVRDEKRLSSEEAEQLVLGTTHCLAGKILAESWNLPNSLVDCIWMHHDKFYATNTASLNWEIRNIIALANSVARDLFCEQPCWLDMKTMSSTLLNALDLSQEDFAGIKQEAIREYEGKAAFFNLENDLDMIFHDVIQGANRKLSQLGLDLDSKNKTLSKLNSCLTLSRKLGIQLGTVRTRQELFSEVALAFKGFSSVPIGIFYAIDHQTHELEGIVWVDGGRRRKLLCFTNHDGEPVWEHEDQSLPAELRRVLANYKLRMLDTRTITPNACSPFTIYSFGDPETYFAELVISLQQDAQDQGGEVWTNFLQIAQMLRSTIENVMLLERLQAKQEDLALALWNNQQVNLQLIQAERLAAVGQLAAGAAHEINNPLAIISARAQLMECKEQDEKRRGELALISEQIERISKILTNLMDFARPCPPKLQSVDVHAVLDRVLELMNTGYRKHAINIRKNYDPQMIPIKADPNQLEQVFLNLSINAQHAMEASGGDLTVSTQMIREGRGILVKIQDQGVGISKDNLKKIFDPFFTTKEQGKGTGLGLSTSIGIVNNHFGKIEIESEVGKGTTFTVELPVDITALRPENSTSGPSCPLIMAVRPRILVVDDEEHIRRVLQEALENENMIVVTAENGREGLQRLAEGSFDLMLMDIKMPFVDGLTLLREVRRSGATLPVIAITGMASREEVEEAGKHGCKCLRKPFHIKSLLAEVQDRLRT</sequence>
<dbReference type="SMART" id="SM00388">
    <property type="entry name" value="HisKA"/>
    <property type="match status" value="1"/>
</dbReference>
<dbReference type="InterPro" id="IPR001789">
    <property type="entry name" value="Sig_transdc_resp-reg_receiver"/>
</dbReference>
<comment type="catalytic activity">
    <reaction evidence="1">
        <text>ATP + protein L-histidine = ADP + protein N-phospho-L-histidine.</text>
        <dbReference type="EC" id="2.7.13.3"/>
    </reaction>
</comment>
<reference evidence="13 14" key="1">
    <citation type="submission" date="2016-10" db="EMBL/GenBank/DDBJ databases">
        <authorList>
            <person name="de Groot N.N."/>
        </authorList>
    </citation>
    <scope>NUCLEOTIDE SEQUENCE [LARGE SCALE GENOMIC DNA]</scope>
    <source>
        <strain evidence="13 14">ASO4-2</strain>
    </source>
</reference>
<dbReference type="EMBL" id="FMXO01000013">
    <property type="protein sequence ID" value="SDB46754.1"/>
    <property type="molecule type" value="Genomic_DNA"/>
</dbReference>
<dbReference type="InterPro" id="IPR013976">
    <property type="entry name" value="HDOD"/>
</dbReference>
<evidence type="ECO:0000256" key="1">
    <source>
        <dbReference type="ARBA" id="ARBA00000085"/>
    </source>
</evidence>
<dbReference type="CDD" id="cd00077">
    <property type="entry name" value="HDc"/>
    <property type="match status" value="1"/>
</dbReference>
<accession>A0A1G6DNK5</accession>
<dbReference type="SMART" id="SM00448">
    <property type="entry name" value="REC"/>
    <property type="match status" value="1"/>
</dbReference>
<keyword evidence="14" id="KW-1185">Reference proteome</keyword>
<dbReference type="Pfam" id="PF00512">
    <property type="entry name" value="HisKA"/>
    <property type="match status" value="1"/>
</dbReference>
<protein>
    <recommendedName>
        <fullName evidence="2">histidine kinase</fullName>
        <ecNumber evidence="2">2.7.13.3</ecNumber>
    </recommendedName>
</protein>
<dbReference type="PROSITE" id="PS51833">
    <property type="entry name" value="HDOD"/>
    <property type="match status" value="1"/>
</dbReference>
<dbReference type="Pfam" id="PF00072">
    <property type="entry name" value="Response_reg"/>
    <property type="match status" value="1"/>
</dbReference>
<name>A0A1G6DNK5_9BACT</name>
<evidence type="ECO:0000256" key="3">
    <source>
        <dbReference type="ARBA" id="ARBA00022553"/>
    </source>
</evidence>
<evidence type="ECO:0000259" key="12">
    <source>
        <dbReference type="PROSITE" id="PS51833"/>
    </source>
</evidence>
<dbReference type="PRINTS" id="PR00344">
    <property type="entry name" value="BCTRLSENSOR"/>
</dbReference>
<keyword evidence="5" id="KW-0547">Nucleotide-binding</keyword>
<evidence type="ECO:0000259" key="10">
    <source>
        <dbReference type="PROSITE" id="PS50109"/>
    </source>
</evidence>
<keyword evidence="3 9" id="KW-0597">Phosphoprotein</keyword>
<dbReference type="PROSITE" id="PS50109">
    <property type="entry name" value="HIS_KIN"/>
    <property type="match status" value="1"/>
</dbReference>
<evidence type="ECO:0000256" key="2">
    <source>
        <dbReference type="ARBA" id="ARBA00012438"/>
    </source>
</evidence>
<evidence type="ECO:0000313" key="13">
    <source>
        <dbReference type="EMBL" id="SDB46754.1"/>
    </source>
</evidence>
<feature type="domain" description="Response regulatory" evidence="11">
    <location>
        <begin position="773"/>
        <end position="886"/>
    </location>
</feature>
<dbReference type="RefSeq" id="WP_092121606.1">
    <property type="nucleotide sequence ID" value="NZ_FMXO01000013.1"/>
</dbReference>
<gene>
    <name evidence="13" type="ORF">SAMN05660653_02262</name>
</gene>
<keyword evidence="6 13" id="KW-0418">Kinase</keyword>
<dbReference type="InterPro" id="IPR004358">
    <property type="entry name" value="Sig_transdc_His_kin-like_C"/>
</dbReference>
<dbReference type="InterPro" id="IPR005467">
    <property type="entry name" value="His_kinase_dom"/>
</dbReference>
<dbReference type="InterPro" id="IPR003661">
    <property type="entry name" value="HisK_dim/P_dom"/>
</dbReference>
<dbReference type="SUPFAM" id="SSF47384">
    <property type="entry name" value="Homodimeric domain of signal transducing histidine kinase"/>
    <property type="match status" value="1"/>
</dbReference>
<keyword evidence="7" id="KW-0067">ATP-binding</keyword>
<keyword evidence="8" id="KW-0902">Two-component regulatory system</keyword>
<proteinExistence type="predicted"/>
<dbReference type="STRING" id="617002.SAMN05660653_02262"/>
<evidence type="ECO:0000256" key="4">
    <source>
        <dbReference type="ARBA" id="ARBA00022679"/>
    </source>
</evidence>
<dbReference type="SUPFAM" id="SSF109604">
    <property type="entry name" value="HD-domain/PDEase-like"/>
    <property type="match status" value="1"/>
</dbReference>
<evidence type="ECO:0000256" key="6">
    <source>
        <dbReference type="ARBA" id="ARBA00022777"/>
    </source>
</evidence>
<dbReference type="Gene3D" id="3.30.565.10">
    <property type="entry name" value="Histidine kinase-like ATPase, C-terminal domain"/>
    <property type="match status" value="1"/>
</dbReference>
<feature type="domain" description="Histidine kinase" evidence="10">
    <location>
        <begin position="539"/>
        <end position="750"/>
    </location>
</feature>
<evidence type="ECO:0000256" key="5">
    <source>
        <dbReference type="ARBA" id="ARBA00022741"/>
    </source>
</evidence>
<dbReference type="InterPro" id="IPR003594">
    <property type="entry name" value="HATPase_dom"/>
</dbReference>
<dbReference type="GO" id="GO:0000155">
    <property type="term" value="F:phosphorelay sensor kinase activity"/>
    <property type="evidence" value="ECO:0007669"/>
    <property type="project" value="InterPro"/>
</dbReference>
<evidence type="ECO:0000256" key="7">
    <source>
        <dbReference type="ARBA" id="ARBA00022840"/>
    </source>
</evidence>
<feature type="modified residue" description="4-aspartylphosphate" evidence="9">
    <location>
        <position position="822"/>
    </location>
</feature>
<dbReference type="InterPro" id="IPR036890">
    <property type="entry name" value="HATPase_C_sf"/>
</dbReference>
<dbReference type="Gene3D" id="1.10.3210.10">
    <property type="entry name" value="Hypothetical protein af1432"/>
    <property type="match status" value="1"/>
</dbReference>
<dbReference type="PANTHER" id="PTHR43065">
    <property type="entry name" value="SENSOR HISTIDINE KINASE"/>
    <property type="match status" value="1"/>
</dbReference>
<dbReference type="Pfam" id="PF08668">
    <property type="entry name" value="HDOD"/>
    <property type="match status" value="1"/>
</dbReference>
<evidence type="ECO:0000313" key="14">
    <source>
        <dbReference type="Proteomes" id="UP000198771"/>
    </source>
</evidence>
<dbReference type="PROSITE" id="PS50110">
    <property type="entry name" value="RESPONSE_REGULATORY"/>
    <property type="match status" value="1"/>
</dbReference>
<organism evidence="13 14">
    <name type="scientific">Desulfonatronum thiosulfatophilum</name>
    <dbReference type="NCBI Taxonomy" id="617002"/>
    <lineage>
        <taxon>Bacteria</taxon>
        <taxon>Pseudomonadati</taxon>
        <taxon>Thermodesulfobacteriota</taxon>
        <taxon>Desulfovibrionia</taxon>
        <taxon>Desulfovibrionales</taxon>
        <taxon>Desulfonatronaceae</taxon>
        <taxon>Desulfonatronum</taxon>
    </lineage>
</organism>
<dbReference type="InterPro" id="IPR036097">
    <property type="entry name" value="HisK_dim/P_sf"/>
</dbReference>
<dbReference type="SUPFAM" id="SSF55874">
    <property type="entry name" value="ATPase domain of HSP90 chaperone/DNA topoisomerase II/histidine kinase"/>
    <property type="match status" value="1"/>
</dbReference>
<evidence type="ECO:0000256" key="9">
    <source>
        <dbReference type="PROSITE-ProRule" id="PRU00169"/>
    </source>
</evidence>